<organism evidence="1 2">
    <name type="scientific">Neurospora hispaniola</name>
    <dbReference type="NCBI Taxonomy" id="588809"/>
    <lineage>
        <taxon>Eukaryota</taxon>
        <taxon>Fungi</taxon>
        <taxon>Dikarya</taxon>
        <taxon>Ascomycota</taxon>
        <taxon>Pezizomycotina</taxon>
        <taxon>Sordariomycetes</taxon>
        <taxon>Sordariomycetidae</taxon>
        <taxon>Sordariales</taxon>
        <taxon>Sordariaceae</taxon>
        <taxon>Neurospora</taxon>
    </lineage>
</organism>
<dbReference type="AlphaFoldDB" id="A0AAJ0MRF5"/>
<proteinExistence type="predicted"/>
<comment type="caution">
    <text evidence="1">The sequence shown here is derived from an EMBL/GenBank/DDBJ whole genome shotgun (WGS) entry which is preliminary data.</text>
</comment>
<accession>A0AAJ0MRF5</accession>
<dbReference type="EMBL" id="JAULSX010000004">
    <property type="protein sequence ID" value="KAK3492604.1"/>
    <property type="molecule type" value="Genomic_DNA"/>
</dbReference>
<name>A0AAJ0MRF5_9PEZI</name>
<dbReference type="GeneID" id="87878434"/>
<reference evidence="1 2" key="1">
    <citation type="journal article" date="2023" name="Mol. Phylogenet. Evol.">
        <title>Genome-scale phylogeny and comparative genomics of the fungal order Sordariales.</title>
        <authorList>
            <person name="Hensen N."/>
            <person name="Bonometti L."/>
            <person name="Westerberg I."/>
            <person name="Brannstrom I.O."/>
            <person name="Guillou S."/>
            <person name="Cros-Aarteil S."/>
            <person name="Calhoun S."/>
            <person name="Haridas S."/>
            <person name="Kuo A."/>
            <person name="Mondo S."/>
            <person name="Pangilinan J."/>
            <person name="Riley R."/>
            <person name="LaButti K."/>
            <person name="Andreopoulos B."/>
            <person name="Lipzen A."/>
            <person name="Chen C."/>
            <person name="Yan M."/>
            <person name="Daum C."/>
            <person name="Ng V."/>
            <person name="Clum A."/>
            <person name="Steindorff A."/>
            <person name="Ohm R.A."/>
            <person name="Martin F."/>
            <person name="Silar P."/>
            <person name="Natvig D.O."/>
            <person name="Lalanne C."/>
            <person name="Gautier V."/>
            <person name="Ament-Velasquez S.L."/>
            <person name="Kruys A."/>
            <person name="Hutchinson M.I."/>
            <person name="Powell A.J."/>
            <person name="Barry K."/>
            <person name="Miller A.N."/>
            <person name="Grigoriev I.V."/>
            <person name="Debuchy R."/>
            <person name="Gladieux P."/>
            <person name="Hiltunen Thoren M."/>
            <person name="Johannesson H."/>
        </authorList>
    </citation>
    <scope>NUCLEOTIDE SEQUENCE [LARGE SCALE GENOMIC DNA]</scope>
    <source>
        <strain evidence="1 2">FGSC 10403</strain>
    </source>
</reference>
<keyword evidence="2" id="KW-1185">Reference proteome</keyword>
<dbReference type="RefSeq" id="XP_062693062.1">
    <property type="nucleotide sequence ID" value="XM_062840812.1"/>
</dbReference>
<protein>
    <submittedName>
        <fullName evidence="1">Uncharacterized protein</fullName>
    </submittedName>
</protein>
<evidence type="ECO:0000313" key="1">
    <source>
        <dbReference type="EMBL" id="KAK3492604.1"/>
    </source>
</evidence>
<dbReference type="Proteomes" id="UP001285908">
    <property type="component" value="Unassembled WGS sequence"/>
</dbReference>
<gene>
    <name evidence="1" type="ORF">B0T23DRAFT_442250</name>
</gene>
<evidence type="ECO:0000313" key="2">
    <source>
        <dbReference type="Proteomes" id="UP001285908"/>
    </source>
</evidence>
<sequence length="91" mass="10321">MGREIEPFLKFYSQELMRGISVEISANPVDGLFVLFQNCPSLLGPAFVRLFVLEHPFEPSLESPFWKLAETTTRRCTVLLVVAPLRHDGKS</sequence>